<evidence type="ECO:0000256" key="2">
    <source>
        <dbReference type="ARBA" id="ARBA00023125"/>
    </source>
</evidence>
<keyword evidence="2 4" id="KW-0238">DNA-binding</keyword>
<feature type="region of interest" description="Disordered" evidence="5">
    <location>
        <begin position="213"/>
        <end position="235"/>
    </location>
</feature>
<organism evidence="7 8">
    <name type="scientific">Arthrobacter caoxuetaonis</name>
    <dbReference type="NCBI Taxonomy" id="2886935"/>
    <lineage>
        <taxon>Bacteria</taxon>
        <taxon>Bacillati</taxon>
        <taxon>Actinomycetota</taxon>
        <taxon>Actinomycetes</taxon>
        <taxon>Micrococcales</taxon>
        <taxon>Micrococcaceae</taxon>
        <taxon>Arthrobacter</taxon>
    </lineage>
</organism>
<dbReference type="Gene3D" id="1.10.357.10">
    <property type="entry name" value="Tetracycline Repressor, domain 2"/>
    <property type="match status" value="1"/>
</dbReference>
<evidence type="ECO:0000256" key="3">
    <source>
        <dbReference type="ARBA" id="ARBA00023163"/>
    </source>
</evidence>
<reference evidence="7" key="1">
    <citation type="submission" date="2021-10" db="EMBL/GenBank/DDBJ databases">
        <title>Novel species in genus Arthrobacter.</title>
        <authorList>
            <person name="Liu Y."/>
        </authorList>
    </citation>
    <scope>NUCLEOTIDE SEQUENCE</scope>
    <source>
        <strain evidence="7">Zg-Y453</strain>
    </source>
</reference>
<name>A0A9X1MG45_9MICC</name>
<dbReference type="EMBL" id="JAJFZV010000014">
    <property type="protein sequence ID" value="MCC3298742.1"/>
    <property type="molecule type" value="Genomic_DNA"/>
</dbReference>
<protein>
    <submittedName>
        <fullName evidence="7">TetR/AcrR family transcriptional regulator</fullName>
    </submittedName>
</protein>
<proteinExistence type="predicted"/>
<dbReference type="InterPro" id="IPR009057">
    <property type="entry name" value="Homeodomain-like_sf"/>
</dbReference>
<dbReference type="Proteomes" id="UP001139158">
    <property type="component" value="Unassembled WGS sequence"/>
</dbReference>
<dbReference type="PROSITE" id="PS50977">
    <property type="entry name" value="HTH_TETR_2"/>
    <property type="match status" value="1"/>
</dbReference>
<dbReference type="AlphaFoldDB" id="A0A9X1MG45"/>
<dbReference type="PANTHER" id="PTHR30055">
    <property type="entry name" value="HTH-TYPE TRANSCRIPTIONAL REGULATOR RUTR"/>
    <property type="match status" value="1"/>
</dbReference>
<feature type="DNA-binding region" description="H-T-H motif" evidence="4">
    <location>
        <begin position="31"/>
        <end position="50"/>
    </location>
</feature>
<feature type="compositionally biased region" description="Basic and acidic residues" evidence="5">
    <location>
        <begin position="218"/>
        <end position="235"/>
    </location>
</feature>
<dbReference type="RefSeq" id="WP_227896611.1">
    <property type="nucleotide sequence ID" value="NZ_CP099466.1"/>
</dbReference>
<dbReference type="InterPro" id="IPR036271">
    <property type="entry name" value="Tet_transcr_reg_TetR-rel_C_sf"/>
</dbReference>
<accession>A0A9X1MG45</accession>
<evidence type="ECO:0000256" key="1">
    <source>
        <dbReference type="ARBA" id="ARBA00023015"/>
    </source>
</evidence>
<keyword evidence="1" id="KW-0805">Transcription regulation</keyword>
<dbReference type="InterPro" id="IPR001647">
    <property type="entry name" value="HTH_TetR"/>
</dbReference>
<dbReference type="GO" id="GO:0003700">
    <property type="term" value="F:DNA-binding transcription factor activity"/>
    <property type="evidence" value="ECO:0007669"/>
    <property type="project" value="TreeGrafter"/>
</dbReference>
<evidence type="ECO:0000259" key="6">
    <source>
        <dbReference type="PROSITE" id="PS50977"/>
    </source>
</evidence>
<evidence type="ECO:0000313" key="7">
    <source>
        <dbReference type="EMBL" id="MCC3298742.1"/>
    </source>
</evidence>
<dbReference type="InterPro" id="IPR050109">
    <property type="entry name" value="HTH-type_TetR-like_transc_reg"/>
</dbReference>
<dbReference type="SUPFAM" id="SSF46689">
    <property type="entry name" value="Homeodomain-like"/>
    <property type="match status" value="1"/>
</dbReference>
<gene>
    <name evidence="7" type="ORF">LJ757_13150</name>
</gene>
<evidence type="ECO:0000313" key="8">
    <source>
        <dbReference type="Proteomes" id="UP001139158"/>
    </source>
</evidence>
<evidence type="ECO:0000256" key="4">
    <source>
        <dbReference type="PROSITE-ProRule" id="PRU00335"/>
    </source>
</evidence>
<feature type="domain" description="HTH tetR-type" evidence="6">
    <location>
        <begin position="8"/>
        <end position="68"/>
    </location>
</feature>
<keyword evidence="3" id="KW-0804">Transcription</keyword>
<dbReference type="GO" id="GO:0045892">
    <property type="term" value="P:negative regulation of DNA-templated transcription"/>
    <property type="evidence" value="ECO:0007669"/>
    <property type="project" value="InterPro"/>
</dbReference>
<dbReference type="InterPro" id="IPR004111">
    <property type="entry name" value="Repressor_TetR_C"/>
</dbReference>
<dbReference type="SUPFAM" id="SSF48498">
    <property type="entry name" value="Tetracyclin repressor-like, C-terminal domain"/>
    <property type="match status" value="1"/>
</dbReference>
<comment type="caution">
    <text evidence="7">The sequence shown here is derived from an EMBL/GenBank/DDBJ whole genome shotgun (WGS) entry which is preliminary data.</text>
</comment>
<keyword evidence="8" id="KW-1185">Reference proteome</keyword>
<dbReference type="Pfam" id="PF00440">
    <property type="entry name" value="TetR_N"/>
    <property type="match status" value="1"/>
</dbReference>
<dbReference type="Pfam" id="PF02909">
    <property type="entry name" value="TetR_C_1"/>
    <property type="match status" value="1"/>
</dbReference>
<evidence type="ECO:0000256" key="5">
    <source>
        <dbReference type="SAM" id="MobiDB-lite"/>
    </source>
</evidence>
<dbReference type="GO" id="GO:0000976">
    <property type="term" value="F:transcription cis-regulatory region binding"/>
    <property type="evidence" value="ECO:0007669"/>
    <property type="project" value="TreeGrafter"/>
</dbReference>
<dbReference type="PANTHER" id="PTHR30055:SF151">
    <property type="entry name" value="TRANSCRIPTIONAL REGULATORY PROTEIN"/>
    <property type="match status" value="1"/>
</dbReference>
<sequence>MPHKQPQPLNAAAITEAGVRIADADGLDGVSMRRVAAEFGVSAMALYRHVADRRALLLLMADAAARDYELLPTPNAAWQEMLQHMADAQWRAFQAHPWLLRIILTPRRLVNVATPEEIELLLSRLRKAGLTSEQGFDCLLGVSAAVIGTASITAAALTGPERTGTERDQRWGDDAVAPYPQALGFRDQGISYAASRRSLDFLVANFIAGVEQSLTHPPDSERAPALRKEDHATAK</sequence>